<gene>
    <name evidence="6" type="ORF">MERR_LOCUS43033</name>
</gene>
<feature type="compositionally biased region" description="Basic and acidic residues" evidence="1">
    <location>
        <begin position="699"/>
        <end position="716"/>
    </location>
</feature>
<dbReference type="GO" id="GO:0004386">
    <property type="term" value="F:helicase activity"/>
    <property type="evidence" value="ECO:0007669"/>
    <property type="project" value="InterPro"/>
</dbReference>
<evidence type="ECO:0000313" key="6">
    <source>
        <dbReference type="EMBL" id="CAA7055797.1"/>
    </source>
</evidence>
<dbReference type="PANTHER" id="PTHR10887:SF468">
    <property type="entry name" value="P-LOOP CONTAINING NUCLEOSIDE TRIPHOSPHATE HYDROLASES SUPERFAMILY PROTEIN"/>
    <property type="match status" value="1"/>
</dbReference>
<evidence type="ECO:0000259" key="2">
    <source>
        <dbReference type="Pfam" id="PF13086"/>
    </source>
</evidence>
<organism evidence="6 7">
    <name type="scientific">Microthlaspi erraticum</name>
    <dbReference type="NCBI Taxonomy" id="1685480"/>
    <lineage>
        <taxon>Eukaryota</taxon>
        <taxon>Viridiplantae</taxon>
        <taxon>Streptophyta</taxon>
        <taxon>Embryophyta</taxon>
        <taxon>Tracheophyta</taxon>
        <taxon>Spermatophyta</taxon>
        <taxon>Magnoliopsida</taxon>
        <taxon>eudicotyledons</taxon>
        <taxon>Gunneridae</taxon>
        <taxon>Pentapetalae</taxon>
        <taxon>rosids</taxon>
        <taxon>malvids</taxon>
        <taxon>Brassicales</taxon>
        <taxon>Brassicaceae</taxon>
        <taxon>Coluteocarpeae</taxon>
        <taxon>Microthlaspi</taxon>
    </lineage>
</organism>
<comment type="caution">
    <text evidence="6">The sequence shown here is derived from an EMBL/GenBank/DDBJ whole genome shotgun (WGS) entry which is preliminary data.</text>
</comment>
<accession>A0A6D2KTZ1</accession>
<dbReference type="PANTHER" id="PTHR10887">
    <property type="entry name" value="DNA2/NAM7 HELICASE FAMILY"/>
    <property type="match status" value="1"/>
</dbReference>
<dbReference type="Pfam" id="PF14111">
    <property type="entry name" value="DUF4283"/>
    <property type="match status" value="1"/>
</dbReference>
<feature type="compositionally biased region" description="Basic residues" evidence="1">
    <location>
        <begin position="840"/>
        <end position="857"/>
    </location>
</feature>
<feature type="compositionally biased region" description="Basic and acidic residues" evidence="1">
    <location>
        <begin position="748"/>
        <end position="788"/>
    </location>
</feature>
<evidence type="ECO:0000259" key="4">
    <source>
        <dbReference type="Pfam" id="PF14111"/>
    </source>
</evidence>
<dbReference type="InterPro" id="IPR025836">
    <property type="entry name" value="Zn_knuckle_CX2CX4HX4C"/>
</dbReference>
<dbReference type="InterPro" id="IPR045055">
    <property type="entry name" value="DNA2/NAM7-like"/>
</dbReference>
<feature type="domain" description="Zinc knuckle CX2CX4HX4C" evidence="5">
    <location>
        <begin position="621"/>
        <end position="668"/>
    </location>
</feature>
<feature type="region of interest" description="Disordered" evidence="1">
    <location>
        <begin position="688"/>
        <end position="857"/>
    </location>
</feature>
<evidence type="ECO:0000259" key="5">
    <source>
        <dbReference type="Pfam" id="PF14392"/>
    </source>
</evidence>
<dbReference type="Pfam" id="PF14392">
    <property type="entry name" value="zf-CCHC_4"/>
    <property type="match status" value="1"/>
</dbReference>
<feature type="domain" description="DUF4283" evidence="4">
    <location>
        <begin position="491"/>
        <end position="568"/>
    </location>
</feature>
<feature type="compositionally biased region" description="Basic and acidic residues" evidence="1">
    <location>
        <begin position="415"/>
        <end position="424"/>
    </location>
</feature>
<evidence type="ECO:0000259" key="3">
    <source>
        <dbReference type="Pfam" id="PF13087"/>
    </source>
</evidence>
<feature type="domain" description="DNA2/NAM7 helicase helicase" evidence="2">
    <location>
        <begin position="207"/>
        <end position="285"/>
    </location>
</feature>
<proteinExistence type="predicted"/>
<keyword evidence="7" id="KW-1185">Reference proteome</keyword>
<dbReference type="InterPro" id="IPR041679">
    <property type="entry name" value="DNA2/NAM7-like_C"/>
</dbReference>
<feature type="region of interest" description="Disordered" evidence="1">
    <location>
        <begin position="55"/>
        <end position="104"/>
    </location>
</feature>
<sequence length="857" mass="99866">MGIGKNDEEHFLLDVFLNHRIKKLCRLFSTSSGWTKSLESIMAFLENTESKYEQHVHELEETERIKKEAETKKKEEAKKKKEEAKKKKKEEAEKTKEEAGSNKEEEAVKVPTFGEYVKKKFNCLSEEVEKDMVDLCTHLPKRFISFEVVKKMVAARQAFHRVKCFLQDNSSRDDFKKGSFRYDCFKRFISVDCLQALGLLPKRFEVPSEHKDIRKFCLQNAHIIICTASGAAVLNEEQTGSIELLLIDEAAQLKECESVAALQLPSLRHTVLIGDEFQLPAMVHNDECQKAKFGRSLFERLVLLGHKKHLLNVQYRMHPAISRFPNREFYGGRIRDAEIVQERNYQKRFLHGNMFGSFSFINVGFGKEEFGDGHSPKNMVEVAVISEIISNLFKDPPPLSLEIYSFSQNLTRSTLSKDRSRDRINNNGGHNTANDPAKLKVSPETAQDFHLEGLTKVQSPMANYKGKNIVMEDDDEPIQLPEQDNLNLIQEYGLSLIGRVLNPKKQDVEKLIGFMPQHWGLEDRITAMDLGKGTFLFNFETEEDLQTVLELGPFHYNFWMFVLVRWEPIVHDDYPWEMTFWTQLSGIPLHLWTETNLRSIGDKLGHIHEVNVDEGKLLLSIDSRKPLKFTRKIRCHNGDEATIQIKYDRLFKFCSHCGFMTHEVQSCPIKEEEINAQRQSTRQGIFSRLQAGPSQTNTHSERHLERQEERHSERNKGTPRSSYNEEERIPNRNMLVRQANRSSSYPKDNGRREELVHRSRHSSRENRGGTSYHRESNHRGTYPKDNRLSHGVPYRRKEQEDHRSSWIKRNQTRPEENREGIIKEGHQIEEKRPEQIRNPKEKRHNLLRATFPKRHPS</sequence>
<feature type="compositionally biased region" description="Polar residues" evidence="1">
    <location>
        <begin position="425"/>
        <end position="434"/>
    </location>
</feature>
<dbReference type="InterPro" id="IPR027417">
    <property type="entry name" value="P-loop_NTPase"/>
</dbReference>
<protein>
    <recommendedName>
        <fullName evidence="8">DUF4283 domain-containing protein</fullName>
    </recommendedName>
</protein>
<dbReference type="SUPFAM" id="SSF52540">
    <property type="entry name" value="P-loop containing nucleoside triphosphate hydrolases"/>
    <property type="match status" value="1"/>
</dbReference>
<dbReference type="Pfam" id="PF13086">
    <property type="entry name" value="AAA_11"/>
    <property type="match status" value="1"/>
</dbReference>
<feature type="region of interest" description="Disordered" evidence="1">
    <location>
        <begin position="414"/>
        <end position="438"/>
    </location>
</feature>
<feature type="compositionally biased region" description="Basic and acidic residues" evidence="1">
    <location>
        <begin position="795"/>
        <end position="804"/>
    </location>
</feature>
<dbReference type="InterPro" id="IPR025558">
    <property type="entry name" value="DUF4283"/>
</dbReference>
<feature type="compositionally biased region" description="Basic and acidic residues" evidence="1">
    <location>
        <begin position="812"/>
        <end position="839"/>
    </location>
</feature>
<dbReference type="Proteomes" id="UP000467841">
    <property type="component" value="Unassembled WGS sequence"/>
</dbReference>
<feature type="domain" description="DNA2/NAM7 helicase-like C-terminal" evidence="3">
    <location>
        <begin position="294"/>
        <end position="396"/>
    </location>
</feature>
<dbReference type="OrthoDB" id="3156807at2759"/>
<evidence type="ECO:0000256" key="1">
    <source>
        <dbReference type="SAM" id="MobiDB-lite"/>
    </source>
</evidence>
<dbReference type="EMBL" id="CACVBM020001607">
    <property type="protein sequence ID" value="CAA7055797.1"/>
    <property type="molecule type" value="Genomic_DNA"/>
</dbReference>
<reference evidence="6" key="1">
    <citation type="submission" date="2020-01" db="EMBL/GenBank/DDBJ databases">
        <authorList>
            <person name="Mishra B."/>
        </authorList>
    </citation>
    <scope>NUCLEOTIDE SEQUENCE [LARGE SCALE GENOMIC DNA]</scope>
</reference>
<dbReference type="Gene3D" id="3.40.50.300">
    <property type="entry name" value="P-loop containing nucleotide triphosphate hydrolases"/>
    <property type="match status" value="2"/>
</dbReference>
<evidence type="ECO:0008006" key="8">
    <source>
        <dbReference type="Google" id="ProtNLM"/>
    </source>
</evidence>
<evidence type="ECO:0000313" key="7">
    <source>
        <dbReference type="Proteomes" id="UP000467841"/>
    </source>
</evidence>
<dbReference type="InterPro" id="IPR041677">
    <property type="entry name" value="DNA2/NAM7_AAA_11"/>
</dbReference>
<name>A0A6D2KTZ1_9BRAS</name>
<dbReference type="AlphaFoldDB" id="A0A6D2KTZ1"/>
<dbReference type="Pfam" id="PF13087">
    <property type="entry name" value="AAA_12"/>
    <property type="match status" value="1"/>
</dbReference>